<dbReference type="Proteomes" id="UP000054560">
    <property type="component" value="Unassembled WGS sequence"/>
</dbReference>
<accession>A0A0L0FM46</accession>
<gene>
    <name evidence="1" type="ORF">SARC_09690</name>
</gene>
<reference evidence="1 2" key="1">
    <citation type="submission" date="2011-02" db="EMBL/GenBank/DDBJ databases">
        <title>The Genome Sequence of Sphaeroforma arctica JP610.</title>
        <authorList>
            <consortium name="The Broad Institute Genome Sequencing Platform"/>
            <person name="Russ C."/>
            <person name="Cuomo C."/>
            <person name="Young S.K."/>
            <person name="Zeng Q."/>
            <person name="Gargeya S."/>
            <person name="Alvarado L."/>
            <person name="Berlin A."/>
            <person name="Chapman S.B."/>
            <person name="Chen Z."/>
            <person name="Freedman E."/>
            <person name="Gellesch M."/>
            <person name="Goldberg J."/>
            <person name="Griggs A."/>
            <person name="Gujja S."/>
            <person name="Heilman E."/>
            <person name="Heiman D."/>
            <person name="Howarth C."/>
            <person name="Mehta T."/>
            <person name="Neiman D."/>
            <person name="Pearson M."/>
            <person name="Roberts A."/>
            <person name="Saif S."/>
            <person name="Shea T."/>
            <person name="Shenoy N."/>
            <person name="Sisk P."/>
            <person name="Stolte C."/>
            <person name="Sykes S."/>
            <person name="White J."/>
            <person name="Yandava C."/>
            <person name="Burger G."/>
            <person name="Gray M.W."/>
            <person name="Holland P.W.H."/>
            <person name="King N."/>
            <person name="Lang F.B.F."/>
            <person name="Roger A.J."/>
            <person name="Ruiz-Trillo I."/>
            <person name="Haas B."/>
            <person name="Nusbaum C."/>
            <person name="Birren B."/>
        </authorList>
    </citation>
    <scope>NUCLEOTIDE SEQUENCE [LARGE SCALE GENOMIC DNA]</scope>
    <source>
        <strain evidence="1 2">JP610</strain>
    </source>
</reference>
<dbReference type="EMBL" id="KQ242614">
    <property type="protein sequence ID" value="KNC77859.1"/>
    <property type="molecule type" value="Genomic_DNA"/>
</dbReference>
<dbReference type="GeneID" id="25910194"/>
<evidence type="ECO:0000313" key="1">
    <source>
        <dbReference type="EMBL" id="KNC77859.1"/>
    </source>
</evidence>
<name>A0A0L0FM46_9EUKA</name>
<organism evidence="1 2">
    <name type="scientific">Sphaeroforma arctica JP610</name>
    <dbReference type="NCBI Taxonomy" id="667725"/>
    <lineage>
        <taxon>Eukaryota</taxon>
        <taxon>Ichthyosporea</taxon>
        <taxon>Ichthyophonida</taxon>
        <taxon>Sphaeroforma</taxon>
    </lineage>
</organism>
<protein>
    <submittedName>
        <fullName evidence="1">Uncharacterized protein</fullName>
    </submittedName>
</protein>
<dbReference type="RefSeq" id="XP_014151761.1">
    <property type="nucleotide sequence ID" value="XM_014296286.1"/>
</dbReference>
<evidence type="ECO:0000313" key="2">
    <source>
        <dbReference type="Proteomes" id="UP000054560"/>
    </source>
</evidence>
<proteinExistence type="predicted"/>
<dbReference type="AlphaFoldDB" id="A0A0L0FM46"/>
<sequence length="401" mass="44400">MIIVTIDKRNNTIISLSDRNRTLGYSARSLREFNGKEFCSLLVARDIGVDDTLYKRRNVSPESNSCDRCKLDSHEYLIKSHRSKLVPVTLWACLPAKHSNRENTHVEGLATTGIQTARSLNTYRTPSDTQLYNELDTDNTDSDSNELVLVLSEARDFDGFDKVFRGGHFDSEHVAVVQISDVGRIMSVPRGSSAVFGHNIRACDLLCESFLRFVRNDDIPLFLRKMRECADYGVSVFTLNLISEIKAGDDPVDWSMEVFAQKGSDGRVYMLMVKSEDMIGMSDVENILHDMSYGVDVVGEDTFFSDLSHGVSKLLGAAANFGYHTLQIVVQIISVLNNIRMSVGAGVVNVIEGAVNIYFNVGGKVTNALLYPYVKFFGIVNSGVSYAVGAADVSLVQVGEW</sequence>
<keyword evidence="2" id="KW-1185">Reference proteome</keyword>